<keyword evidence="3" id="KW-1185">Reference proteome</keyword>
<protein>
    <submittedName>
        <fullName evidence="2">BphX family protein</fullName>
    </submittedName>
</protein>
<dbReference type="RefSeq" id="WP_259530850.1">
    <property type="nucleotide sequence ID" value="NZ_JANLCK010000014.1"/>
</dbReference>
<dbReference type="InterPro" id="IPR009310">
    <property type="entry name" value="BphX"/>
</dbReference>
<feature type="transmembrane region" description="Helical" evidence="1">
    <location>
        <begin position="80"/>
        <end position="101"/>
    </location>
</feature>
<dbReference type="AlphaFoldDB" id="A0AA41XGM1"/>
<name>A0AA41XGM1_9MICO</name>
<evidence type="ECO:0000313" key="2">
    <source>
        <dbReference type="EMBL" id="MCS5727801.1"/>
    </source>
</evidence>
<reference evidence="2" key="1">
    <citation type="submission" date="2022-08" db="EMBL/GenBank/DDBJ databases">
        <authorList>
            <person name="Deng Y."/>
            <person name="Han X.-F."/>
            <person name="Zhang Y.-Q."/>
        </authorList>
    </citation>
    <scope>NUCLEOTIDE SEQUENCE</scope>
    <source>
        <strain evidence="2">CPCC 203407</strain>
    </source>
</reference>
<keyword evidence="1" id="KW-0472">Membrane</keyword>
<evidence type="ECO:0000313" key="3">
    <source>
        <dbReference type="Proteomes" id="UP001165587"/>
    </source>
</evidence>
<accession>A0AA41XGM1</accession>
<gene>
    <name evidence="2" type="ORF">N1028_18045</name>
</gene>
<proteinExistence type="predicted"/>
<feature type="transmembrane region" description="Helical" evidence="1">
    <location>
        <begin position="7"/>
        <end position="26"/>
    </location>
</feature>
<sequence>MTFLRWWFRGVGLVNIVLGLMWLPFLNAPRLELSVPGWDAPIGGTAYRGFLDFTMLFGLDLLILGAFLIVASFRPGQHRILAWLAIVLSIVRGVLDDIYMIAAGYPLAGMLVFIGLHLAIIVTGPLALRTARRAAERDARAVAAHAASRAPERATAPATEVSA</sequence>
<feature type="transmembrane region" description="Helical" evidence="1">
    <location>
        <begin position="107"/>
        <end position="128"/>
    </location>
</feature>
<organism evidence="2 3">
    <name type="scientific">Herbiconiux oxytropis</name>
    <dbReference type="NCBI Taxonomy" id="2970915"/>
    <lineage>
        <taxon>Bacteria</taxon>
        <taxon>Bacillati</taxon>
        <taxon>Actinomycetota</taxon>
        <taxon>Actinomycetes</taxon>
        <taxon>Micrococcales</taxon>
        <taxon>Microbacteriaceae</taxon>
        <taxon>Herbiconiux</taxon>
    </lineage>
</organism>
<dbReference type="Proteomes" id="UP001165587">
    <property type="component" value="Unassembled WGS sequence"/>
</dbReference>
<dbReference type="EMBL" id="JANLCK010000014">
    <property type="protein sequence ID" value="MCS5727801.1"/>
    <property type="molecule type" value="Genomic_DNA"/>
</dbReference>
<dbReference type="Pfam" id="PF06139">
    <property type="entry name" value="BphX"/>
    <property type="match status" value="1"/>
</dbReference>
<evidence type="ECO:0000256" key="1">
    <source>
        <dbReference type="SAM" id="Phobius"/>
    </source>
</evidence>
<comment type="caution">
    <text evidence="2">The sequence shown here is derived from an EMBL/GenBank/DDBJ whole genome shotgun (WGS) entry which is preliminary data.</text>
</comment>
<keyword evidence="1" id="KW-1133">Transmembrane helix</keyword>
<feature type="transmembrane region" description="Helical" evidence="1">
    <location>
        <begin position="46"/>
        <end position="73"/>
    </location>
</feature>
<keyword evidence="1" id="KW-0812">Transmembrane</keyword>